<dbReference type="InterPro" id="IPR025154">
    <property type="entry name" value="Put_metallopeptidase_dom"/>
</dbReference>
<dbReference type="Proteomes" id="UP000287872">
    <property type="component" value="Unassembled WGS sequence"/>
</dbReference>
<keyword evidence="5" id="KW-1185">Reference proteome</keyword>
<sequence length="455" mass="52844">MGKVFESFKNSLYDQISNLKRIEDMPKDFNEEFLKLITMVNFMLIEDNENFYGYFLLQMSREIKYDITSPTAVNFKLSKYVIYFNPYIFLNLTGEQMKSTIKHEIYHILSFHLNRARVLKTKYSNLAINMAMDIVVNQHLKDLPHFATTLDSINFKYSLNMQPYMIMEYYVDKIQMALNLLEEKDETKEDESKYEQIKKEYDASKTHDLWEESTEIDEETLKNFTEKFVVLAEKGAVPLYLEDMLKGLAGKKGEIPWNMYLKKMMGTLEGDKKKTITRRSRRQPNRLDLRGELRGHTARITLAIDISGSISDEEFHGAIKEVFNIVKTYKHEITLLECDTEIRQAYKVKSINNVRKRSSTGGGGTKFTPVFNYVNNTDTNILIYFTDGKGEVNLGVTPKGYKTLWVISGRGDKLSLTQPFGTIKKLKPVDIKEDTEDRIDVMVDGFSGNNHEPIY</sequence>
<dbReference type="EMBL" id="BHYK01000023">
    <property type="protein sequence ID" value="GCD11911.1"/>
    <property type="molecule type" value="Genomic_DNA"/>
</dbReference>
<name>A0A401UQW7_9CLOT</name>
<evidence type="ECO:0000313" key="5">
    <source>
        <dbReference type="Proteomes" id="UP000287872"/>
    </source>
</evidence>
<evidence type="ECO:0000259" key="2">
    <source>
        <dbReference type="Pfam" id="PF09967"/>
    </source>
</evidence>
<accession>A0A401UQW7</accession>
<dbReference type="InterPro" id="IPR018698">
    <property type="entry name" value="VWA-like_dom"/>
</dbReference>
<comment type="caution">
    <text evidence="4">The sequence shown here is derived from an EMBL/GenBank/DDBJ whole genome shotgun (WGS) entry which is preliminary data.</text>
</comment>
<dbReference type="PANTHER" id="PTHR38730:SF1">
    <property type="entry name" value="SLL7028 PROTEIN"/>
    <property type="match status" value="1"/>
</dbReference>
<keyword evidence="1" id="KW-0175">Coiled coil</keyword>
<feature type="coiled-coil region" evidence="1">
    <location>
        <begin position="171"/>
        <end position="200"/>
    </location>
</feature>
<reference evidence="4 5" key="1">
    <citation type="submission" date="2018-11" db="EMBL/GenBank/DDBJ databases">
        <title>Genome sequencing and assembly of Clostridium tagluense strain A121.</title>
        <authorList>
            <person name="Murakami T."/>
            <person name="Segawa T."/>
            <person name="Shcherbakova V.A."/>
            <person name="Mori H."/>
            <person name="Yoshimura Y."/>
        </authorList>
    </citation>
    <scope>NUCLEOTIDE SEQUENCE [LARGE SCALE GENOMIC DNA]</scope>
    <source>
        <strain evidence="4 5">A121</strain>
    </source>
</reference>
<gene>
    <name evidence="4" type="ORF">Ctaglu_35340</name>
</gene>
<dbReference type="RefSeq" id="WP_125004131.1">
    <property type="nucleotide sequence ID" value="NZ_BHYK01000023.1"/>
</dbReference>
<feature type="domain" description="Putative metallopeptidase" evidence="3">
    <location>
        <begin position="79"/>
        <end position="287"/>
    </location>
</feature>
<organism evidence="4 5">
    <name type="scientific">Clostridium tagluense</name>
    <dbReference type="NCBI Taxonomy" id="360422"/>
    <lineage>
        <taxon>Bacteria</taxon>
        <taxon>Bacillati</taxon>
        <taxon>Bacillota</taxon>
        <taxon>Clostridia</taxon>
        <taxon>Eubacteriales</taxon>
        <taxon>Clostridiaceae</taxon>
        <taxon>Clostridium</taxon>
    </lineage>
</organism>
<evidence type="ECO:0000256" key="1">
    <source>
        <dbReference type="SAM" id="Coils"/>
    </source>
</evidence>
<dbReference type="OrthoDB" id="9809307at2"/>
<evidence type="ECO:0008006" key="6">
    <source>
        <dbReference type="Google" id="ProtNLM"/>
    </source>
</evidence>
<dbReference type="Pfam" id="PF09967">
    <property type="entry name" value="DUF2201"/>
    <property type="match status" value="1"/>
</dbReference>
<dbReference type="Pfam" id="PF13203">
    <property type="entry name" value="DUF2201_N"/>
    <property type="match status" value="1"/>
</dbReference>
<evidence type="ECO:0000313" key="4">
    <source>
        <dbReference type="EMBL" id="GCD11911.1"/>
    </source>
</evidence>
<proteinExistence type="predicted"/>
<dbReference type="PANTHER" id="PTHR38730">
    <property type="entry name" value="SLL7028 PROTEIN"/>
    <property type="match status" value="1"/>
</dbReference>
<dbReference type="AlphaFoldDB" id="A0A401UQW7"/>
<dbReference type="SUPFAM" id="SSF53300">
    <property type="entry name" value="vWA-like"/>
    <property type="match status" value="1"/>
</dbReference>
<protein>
    <recommendedName>
        <fullName evidence="6">VWA-like domain-containing protein</fullName>
    </recommendedName>
</protein>
<dbReference type="InterPro" id="IPR036465">
    <property type="entry name" value="vWFA_dom_sf"/>
</dbReference>
<evidence type="ECO:0000259" key="3">
    <source>
        <dbReference type="Pfam" id="PF13203"/>
    </source>
</evidence>
<feature type="domain" description="VWA-like" evidence="2">
    <location>
        <begin position="301"/>
        <end position="426"/>
    </location>
</feature>